<dbReference type="RefSeq" id="WP_167184134.1">
    <property type="nucleotide sequence ID" value="NZ_JAAONZ010000004.1"/>
</dbReference>
<evidence type="ECO:0000256" key="5">
    <source>
        <dbReference type="ARBA" id="ARBA00022989"/>
    </source>
</evidence>
<reference evidence="14" key="1">
    <citation type="submission" date="2020-03" db="EMBL/GenBank/DDBJ databases">
        <authorList>
            <person name="Guo F."/>
        </authorList>
    </citation>
    <scope>NUCLEOTIDE SEQUENCE</scope>
    <source>
        <strain evidence="14">JCM 30134</strain>
    </source>
</reference>
<keyword evidence="3" id="KW-0997">Cell inner membrane</keyword>
<organism evidence="14 15">
    <name type="scientific">Pseudomaricurvus hydrocarbonicus</name>
    <dbReference type="NCBI Taxonomy" id="1470433"/>
    <lineage>
        <taxon>Bacteria</taxon>
        <taxon>Pseudomonadati</taxon>
        <taxon>Pseudomonadota</taxon>
        <taxon>Gammaproteobacteria</taxon>
        <taxon>Cellvibrionales</taxon>
        <taxon>Cellvibrionaceae</taxon>
        <taxon>Pseudomaricurvus</taxon>
    </lineage>
</organism>
<evidence type="ECO:0000259" key="13">
    <source>
        <dbReference type="PROSITE" id="PS50198"/>
    </source>
</evidence>
<keyword evidence="15" id="KW-1185">Reference proteome</keyword>
<dbReference type="Gene3D" id="1.10.4030.10">
    <property type="entry name" value="Porin chaperone SurA, peptide-binding domain"/>
    <property type="match status" value="1"/>
</dbReference>
<evidence type="ECO:0000256" key="4">
    <source>
        <dbReference type="ARBA" id="ARBA00022692"/>
    </source>
</evidence>
<evidence type="ECO:0000256" key="2">
    <source>
        <dbReference type="ARBA" id="ARBA00022475"/>
    </source>
</evidence>
<comment type="caution">
    <text evidence="14">The sequence shown here is derived from an EMBL/GenBank/DDBJ whole genome shotgun (WGS) entry which is preliminary data.</text>
</comment>
<dbReference type="GO" id="GO:0005886">
    <property type="term" value="C:plasma membrane"/>
    <property type="evidence" value="ECO:0007669"/>
    <property type="project" value="UniProtKB-SubCell"/>
</dbReference>
<keyword evidence="5 12" id="KW-1133">Transmembrane helix</keyword>
<evidence type="ECO:0000256" key="6">
    <source>
        <dbReference type="ARBA" id="ARBA00023136"/>
    </source>
</evidence>
<dbReference type="InterPro" id="IPR052029">
    <property type="entry name" value="PpiD_chaperone"/>
</dbReference>
<name>A0A9E5JTN3_9GAMM</name>
<dbReference type="Gene3D" id="3.10.50.40">
    <property type="match status" value="1"/>
</dbReference>
<dbReference type="Pfam" id="PF13624">
    <property type="entry name" value="SurA_N_3"/>
    <property type="match status" value="1"/>
</dbReference>
<protein>
    <recommendedName>
        <fullName evidence="9">Periplasmic chaperone PpiD</fullName>
    </recommendedName>
    <alternativeName>
        <fullName evidence="10">Periplasmic folding chaperone</fullName>
    </alternativeName>
</protein>
<dbReference type="PANTHER" id="PTHR47529:SF1">
    <property type="entry name" value="PERIPLASMIC CHAPERONE PPID"/>
    <property type="match status" value="1"/>
</dbReference>
<sequence>MLQTFRDNLKGTMAVFIVGLMIVPFALFGIDSLFLQDTSAGKAAEVNGEAISEMELTRAVRIQKQQLLERFGEQAPADLISDEQLRPPVLTRLMNRELLKQAAEDGGMAISDADINQIIINTPQFQQDGVFNAELYTLLLRNMGYTPASYKKVLVEDLLVNQHASGLNASAFATEGDLKALTAITQQTRSFYYVTLPYETAAQQVTVSDDEISAYYDDHQAQFMRPEQVSVEYIELSLDNLAAQKDVDPEVVKAQYEQEVANFEASIQRHAAHILIESGDGAEAKIATVAERLKAGDDFSAIAKDLSDDIGSSNSGGDVGTTDGSSFPQSFETALAELSVGEVSGPVETDAGTHFIKLLAIEEGQPPTFEEARSGIEEHLARASAESTFVEILDELPDATYNTASLKDAADSLGLEVKTSKLFGRRGGPGLLSNNQVLAEVFSDDVLHEGLASPVIEISDNHVVVVKLKEHHEAEVKPLDEVQDEVKDIVTRDKVAVILNDQANELLAKLNQGSQLEALASDLGLDWQVKADARRNDQNIDRELLAHLFNLPKPQPSDAVNTSLPLQNGDVVVAQLTVVKPGTLPDMDQAQLLALKQRLSQELGGQELATYQKALNESADIEIY</sequence>
<feature type="transmembrane region" description="Helical" evidence="12">
    <location>
        <begin position="12"/>
        <end position="30"/>
    </location>
</feature>
<dbReference type="GO" id="GO:0003755">
    <property type="term" value="F:peptidyl-prolyl cis-trans isomerase activity"/>
    <property type="evidence" value="ECO:0007669"/>
    <property type="project" value="UniProtKB-KW"/>
</dbReference>
<dbReference type="Gene3D" id="6.10.140.970">
    <property type="match status" value="1"/>
</dbReference>
<dbReference type="Proteomes" id="UP000787472">
    <property type="component" value="Unassembled WGS sequence"/>
</dbReference>
<evidence type="ECO:0000313" key="15">
    <source>
        <dbReference type="Proteomes" id="UP000787472"/>
    </source>
</evidence>
<accession>A0A9E5JTN3</accession>
<keyword evidence="4 12" id="KW-0812">Transmembrane</keyword>
<dbReference type="SUPFAM" id="SSF109998">
    <property type="entry name" value="Triger factor/SurA peptide-binding domain-like"/>
    <property type="match status" value="1"/>
</dbReference>
<dbReference type="InterPro" id="IPR046357">
    <property type="entry name" value="PPIase_dom_sf"/>
</dbReference>
<proteinExistence type="inferred from homology"/>
<comment type="subcellular location">
    <subcellularLocation>
        <location evidence="1">Cell inner membrane</location>
        <topology evidence="1">Single-pass type II membrane protein</topology>
        <orientation evidence="1">Periplasmic side</orientation>
    </subcellularLocation>
</comment>
<evidence type="ECO:0000256" key="10">
    <source>
        <dbReference type="ARBA" id="ARBA00042775"/>
    </source>
</evidence>
<evidence type="ECO:0000256" key="11">
    <source>
        <dbReference type="PROSITE-ProRule" id="PRU00278"/>
    </source>
</evidence>
<feature type="domain" description="PpiC" evidence="13">
    <location>
        <begin position="266"/>
        <end position="360"/>
    </location>
</feature>
<keyword evidence="11" id="KW-0697">Rotamase</keyword>
<dbReference type="InterPro" id="IPR027304">
    <property type="entry name" value="Trigger_fact/SurA_dom_sf"/>
</dbReference>
<comment type="similarity">
    <text evidence="8">Belongs to the PpiD chaperone family.</text>
</comment>
<evidence type="ECO:0000256" key="7">
    <source>
        <dbReference type="ARBA" id="ARBA00023186"/>
    </source>
</evidence>
<evidence type="ECO:0000256" key="8">
    <source>
        <dbReference type="ARBA" id="ARBA00038408"/>
    </source>
</evidence>
<evidence type="ECO:0000256" key="12">
    <source>
        <dbReference type="SAM" id="Phobius"/>
    </source>
</evidence>
<evidence type="ECO:0000313" key="14">
    <source>
        <dbReference type="EMBL" id="NHO65368.1"/>
    </source>
</evidence>
<gene>
    <name evidence="14" type="ORF">G8770_07415</name>
</gene>
<keyword evidence="11 14" id="KW-0413">Isomerase</keyword>
<evidence type="ECO:0000256" key="9">
    <source>
        <dbReference type="ARBA" id="ARBA00040743"/>
    </source>
</evidence>
<dbReference type="PANTHER" id="PTHR47529">
    <property type="entry name" value="PEPTIDYL-PROLYL CIS-TRANS ISOMERASE D"/>
    <property type="match status" value="1"/>
</dbReference>
<dbReference type="AlphaFoldDB" id="A0A9E5JTN3"/>
<evidence type="ECO:0000256" key="1">
    <source>
        <dbReference type="ARBA" id="ARBA00004382"/>
    </source>
</evidence>
<dbReference type="Pfam" id="PF13145">
    <property type="entry name" value="Rotamase_2"/>
    <property type="match status" value="1"/>
</dbReference>
<dbReference type="PROSITE" id="PS50198">
    <property type="entry name" value="PPIC_PPIASE_2"/>
    <property type="match status" value="1"/>
</dbReference>
<dbReference type="SUPFAM" id="SSF54534">
    <property type="entry name" value="FKBP-like"/>
    <property type="match status" value="1"/>
</dbReference>
<keyword evidence="7" id="KW-0143">Chaperone</keyword>
<dbReference type="EMBL" id="JAAONZ010000004">
    <property type="protein sequence ID" value="NHO65368.1"/>
    <property type="molecule type" value="Genomic_DNA"/>
</dbReference>
<keyword evidence="6 12" id="KW-0472">Membrane</keyword>
<dbReference type="InterPro" id="IPR000297">
    <property type="entry name" value="PPIase_PpiC"/>
</dbReference>
<evidence type="ECO:0000256" key="3">
    <source>
        <dbReference type="ARBA" id="ARBA00022519"/>
    </source>
</evidence>
<keyword evidence="2" id="KW-1003">Cell membrane</keyword>